<keyword evidence="1" id="KW-0812">Transmembrane</keyword>
<name>A0A6B2LEF6_9EUKA</name>
<reference evidence="2" key="1">
    <citation type="journal article" date="2020" name="J. Eukaryot. Microbiol.">
        <title>De novo Sequencing, Assembly and Annotation of the Transcriptome for the Free-Living Testate Amoeba Arcella intermedia.</title>
        <authorList>
            <person name="Ribeiro G.M."/>
            <person name="Porfirio-Sousa A.L."/>
            <person name="Maurer-Alcala X.X."/>
            <person name="Katz L.A."/>
            <person name="Lahr D.J.G."/>
        </authorList>
    </citation>
    <scope>NUCLEOTIDE SEQUENCE</scope>
</reference>
<evidence type="ECO:0000256" key="1">
    <source>
        <dbReference type="SAM" id="Phobius"/>
    </source>
</evidence>
<dbReference type="EMBL" id="GIBP01006202">
    <property type="protein sequence ID" value="NDV35171.1"/>
    <property type="molecule type" value="Transcribed_RNA"/>
</dbReference>
<evidence type="ECO:0000313" key="2">
    <source>
        <dbReference type="EMBL" id="NDV35171.1"/>
    </source>
</evidence>
<protein>
    <submittedName>
        <fullName evidence="2">Uncharacterized protein</fullName>
    </submittedName>
</protein>
<keyword evidence="1" id="KW-1133">Transmembrane helix</keyword>
<keyword evidence="1" id="KW-0472">Membrane</keyword>
<organism evidence="2">
    <name type="scientific">Arcella intermedia</name>
    <dbReference type="NCBI Taxonomy" id="1963864"/>
    <lineage>
        <taxon>Eukaryota</taxon>
        <taxon>Amoebozoa</taxon>
        <taxon>Tubulinea</taxon>
        <taxon>Elardia</taxon>
        <taxon>Arcellinida</taxon>
        <taxon>Sphaerothecina</taxon>
        <taxon>Arcellidae</taxon>
        <taxon>Arcella</taxon>
    </lineage>
</organism>
<sequence length="199" mass="22156">MCSSSICVIINQTNITLGNETYFLPNTILDHLTITLDSPILHSQGNLSIESSNLHLNSKTFFDSDSALTIKNSQIYFDDESKLESLGSINLQNVTFHLSDQLIKNSKQIVLIESKTLIIASNINIIPKPSCSKLHTTSSSIVLELNTCEENMNYTTIDIIVGCIMALTFIIGIIAFFKRVRVNERNLEILMTKVKATSK</sequence>
<accession>A0A6B2LEF6</accession>
<dbReference type="AlphaFoldDB" id="A0A6B2LEF6"/>
<proteinExistence type="predicted"/>
<feature type="transmembrane region" description="Helical" evidence="1">
    <location>
        <begin position="159"/>
        <end position="177"/>
    </location>
</feature>